<sequence length="463" mass="53219">MFGGGRCMPQKAEYHIPAIISRESLREDWFEDVNGVLQFNPPNGFQLECLRGQHRVRAAQSLSYGPDRWLVDFYDSVISEDTKTDLIENYDGEMPPDDGEFYYKVRLYMGVFDPAKADGVLEKRWRARWNSLPKKRTKDERNQDHLEHLLGHHMYVAALDQLQHLPVLYSGLWLGSIGRMISLGCDEELLSELRALRSWWYGVFEGNECDMGNLDRRTLETLQRTAPGVCEEQKRRLLSHVTTGEVLGAFRIEERERIFRNVCAATVDGLVPSLDTFFRNLSYREVLKNCMTRLVPLEGRSLRSSLADSFQGNGRGECLVQVDEDHMVSIEPANEHFDLAYRQLWLFAMRHHASMPPVLKPRKAGPRGDPADKRVLFEFARLAHVLGFRTTNIDALLTKDPDRDIARGMLESARRPERFEYPDMDRVVSEAAALIQTAVQRQSPANMEIDPPERERVHNSKAS</sequence>
<proteinExistence type="predicted"/>
<keyword evidence="3" id="KW-1185">Reference proteome</keyword>
<feature type="region of interest" description="Disordered" evidence="1">
    <location>
        <begin position="439"/>
        <end position="463"/>
    </location>
</feature>
<feature type="compositionally biased region" description="Basic and acidic residues" evidence="1">
    <location>
        <begin position="451"/>
        <end position="463"/>
    </location>
</feature>
<name>A0A0F7ZI27_9HYPO</name>
<gene>
    <name evidence="2" type="ORF">HIM_12406</name>
</gene>
<dbReference type="Proteomes" id="UP000054481">
    <property type="component" value="Unassembled WGS sequence"/>
</dbReference>
<evidence type="ECO:0000256" key="1">
    <source>
        <dbReference type="SAM" id="MobiDB-lite"/>
    </source>
</evidence>
<accession>A0A0F7ZI27</accession>
<dbReference type="InterPro" id="IPR022198">
    <property type="entry name" value="DUF3723"/>
</dbReference>
<dbReference type="Pfam" id="PF12520">
    <property type="entry name" value="DUF3723"/>
    <property type="match status" value="1"/>
</dbReference>
<evidence type="ECO:0000313" key="2">
    <source>
        <dbReference type="EMBL" id="KJZ68200.1"/>
    </source>
</evidence>
<reference evidence="2 3" key="1">
    <citation type="journal article" date="2014" name="Genome Biol. Evol.">
        <title>Comparative genomics and transcriptomics analyses reveal divergent lifestyle features of nematode endoparasitic fungus Hirsutella minnesotensis.</title>
        <authorList>
            <person name="Lai Y."/>
            <person name="Liu K."/>
            <person name="Zhang X."/>
            <person name="Zhang X."/>
            <person name="Li K."/>
            <person name="Wang N."/>
            <person name="Shu C."/>
            <person name="Wu Y."/>
            <person name="Wang C."/>
            <person name="Bushley K.E."/>
            <person name="Xiang M."/>
            <person name="Liu X."/>
        </authorList>
    </citation>
    <scope>NUCLEOTIDE SEQUENCE [LARGE SCALE GENOMIC DNA]</scope>
    <source>
        <strain evidence="2 3">3608</strain>
    </source>
</reference>
<protein>
    <submittedName>
        <fullName evidence="2">Uncharacterized protein</fullName>
    </submittedName>
</protein>
<dbReference type="EMBL" id="KQ030981">
    <property type="protein sequence ID" value="KJZ68200.1"/>
    <property type="molecule type" value="Genomic_DNA"/>
</dbReference>
<evidence type="ECO:0000313" key="3">
    <source>
        <dbReference type="Proteomes" id="UP000054481"/>
    </source>
</evidence>
<dbReference type="AlphaFoldDB" id="A0A0F7ZI27"/>
<organism evidence="2 3">
    <name type="scientific">Hirsutella minnesotensis 3608</name>
    <dbReference type="NCBI Taxonomy" id="1043627"/>
    <lineage>
        <taxon>Eukaryota</taxon>
        <taxon>Fungi</taxon>
        <taxon>Dikarya</taxon>
        <taxon>Ascomycota</taxon>
        <taxon>Pezizomycotina</taxon>
        <taxon>Sordariomycetes</taxon>
        <taxon>Hypocreomycetidae</taxon>
        <taxon>Hypocreales</taxon>
        <taxon>Ophiocordycipitaceae</taxon>
        <taxon>Hirsutella</taxon>
    </lineage>
</organism>
<dbReference type="OrthoDB" id="4867059at2759"/>